<dbReference type="eggNOG" id="COG2518">
    <property type="taxonomic scope" value="Bacteria"/>
</dbReference>
<protein>
    <recommendedName>
        <fullName evidence="3">S-adenosyl methyltransferase</fullName>
    </recommendedName>
</protein>
<evidence type="ECO:0000313" key="2">
    <source>
        <dbReference type="Proteomes" id="UP000050867"/>
    </source>
</evidence>
<dbReference type="AlphaFoldDB" id="A0A0T6LWP1"/>
<dbReference type="OrthoDB" id="4134439at2"/>
<evidence type="ECO:0000313" key="1">
    <source>
        <dbReference type="EMBL" id="KRV50523.1"/>
    </source>
</evidence>
<name>A0A0T6LWP1_WENVI</name>
<dbReference type="EMBL" id="LLZU01000005">
    <property type="protein sequence ID" value="KRV50523.1"/>
    <property type="molecule type" value="Genomic_DNA"/>
</dbReference>
<dbReference type="Pfam" id="PF04672">
    <property type="entry name" value="Methyltransf_19"/>
    <property type="match status" value="1"/>
</dbReference>
<proteinExistence type="predicted"/>
<dbReference type="PIRSF" id="PIRSF017393">
    <property type="entry name" value="MTase_SAV2177"/>
    <property type="match status" value="1"/>
</dbReference>
<comment type="caution">
    <text evidence="1">The sequence shown here is derived from an EMBL/GenBank/DDBJ whole genome shotgun (WGS) entry which is preliminary data.</text>
</comment>
<gene>
    <name evidence="1" type="ORF">AQ490_15725</name>
</gene>
<dbReference type="InterPro" id="IPR029063">
    <property type="entry name" value="SAM-dependent_MTases_sf"/>
</dbReference>
<dbReference type="SUPFAM" id="SSF53335">
    <property type="entry name" value="S-adenosyl-L-methionine-dependent methyltransferases"/>
    <property type="match status" value="1"/>
</dbReference>
<dbReference type="STRING" id="76728.AQ490_15725"/>
<evidence type="ECO:0008006" key="3">
    <source>
        <dbReference type="Google" id="ProtNLM"/>
    </source>
</evidence>
<sequence>MAHDIRGIDLEIDKPHPARIYDYWLGGKDNFAPDREAAEYAIRTSPDVPIAARENRDFLRRAVRMCAQAGIRQFVDVGAGLPTRGNVHEIAQQVDPDTRVVYVDNDPIVLAHGRALLADNRTTTVITADMREPQALLGHPELLEHIDYRQPVAVLLLAVLHFLDDEQAAAAVAAVRERMAPGSYLLISFSSDESNPEKAAEIAKTWKNTTTGIVLRRRDALVRFFEGFDLVDPGIVHPPLWRPEGSTEGTTTWMWAGVGRKP</sequence>
<accession>A0A0T6LWP1</accession>
<dbReference type="InterPro" id="IPR006764">
    <property type="entry name" value="SAM_dep_MeTrfase_SAV2177_type"/>
</dbReference>
<dbReference type="RefSeq" id="WP_018381595.1">
    <property type="nucleotide sequence ID" value="NZ_LLZU01000005.1"/>
</dbReference>
<reference evidence="1 2" key="1">
    <citation type="submission" date="2015-10" db="EMBL/GenBank/DDBJ databases">
        <title>Draft genome sequence of pyrrolomycin-producing Streptomyces vitaminophilus.</title>
        <authorList>
            <person name="Graham D.E."/>
            <person name="Mahan K.M."/>
            <person name="Klingeman D.M."/>
            <person name="Hettich R.L."/>
            <person name="Parry R.J."/>
        </authorList>
    </citation>
    <scope>NUCLEOTIDE SEQUENCE [LARGE SCALE GENOMIC DNA]</scope>
    <source>
        <strain evidence="1 2">ATCC 31673</strain>
    </source>
</reference>
<keyword evidence="2" id="KW-1185">Reference proteome</keyword>
<dbReference type="Gene3D" id="3.40.50.150">
    <property type="entry name" value="Vaccinia Virus protein VP39"/>
    <property type="match status" value="1"/>
</dbReference>
<organism evidence="1 2">
    <name type="scientific">Wenjunlia vitaminophila</name>
    <name type="common">Streptomyces vitaminophilus</name>
    <dbReference type="NCBI Taxonomy" id="76728"/>
    <lineage>
        <taxon>Bacteria</taxon>
        <taxon>Bacillati</taxon>
        <taxon>Actinomycetota</taxon>
        <taxon>Actinomycetes</taxon>
        <taxon>Kitasatosporales</taxon>
        <taxon>Streptomycetaceae</taxon>
        <taxon>Wenjunlia</taxon>
    </lineage>
</organism>
<dbReference type="Proteomes" id="UP000050867">
    <property type="component" value="Unassembled WGS sequence"/>
</dbReference>